<reference evidence="2" key="1">
    <citation type="journal article" date="2017" name="Nature">
        <title>The sunflower genome provides insights into oil metabolism, flowering and Asterid evolution.</title>
        <authorList>
            <person name="Badouin H."/>
            <person name="Gouzy J."/>
            <person name="Grassa C.J."/>
            <person name="Murat F."/>
            <person name="Staton S.E."/>
            <person name="Cottret L."/>
            <person name="Lelandais-Briere C."/>
            <person name="Owens G.L."/>
            <person name="Carrere S."/>
            <person name="Mayjonade B."/>
            <person name="Legrand L."/>
            <person name="Gill N."/>
            <person name="Kane N.C."/>
            <person name="Bowers J.E."/>
            <person name="Hubner S."/>
            <person name="Bellec A."/>
            <person name="Berard A."/>
            <person name="Berges H."/>
            <person name="Blanchet N."/>
            <person name="Boniface M.C."/>
            <person name="Brunel D."/>
            <person name="Catrice O."/>
            <person name="Chaidir N."/>
            <person name="Claudel C."/>
            <person name="Donnadieu C."/>
            <person name="Faraut T."/>
            <person name="Fievet G."/>
            <person name="Helmstetter N."/>
            <person name="King M."/>
            <person name="Knapp S.J."/>
            <person name="Lai Z."/>
            <person name="Le Paslier M.C."/>
            <person name="Lippi Y."/>
            <person name="Lorenzon L."/>
            <person name="Mandel J.R."/>
            <person name="Marage G."/>
            <person name="Marchand G."/>
            <person name="Marquand E."/>
            <person name="Bret-Mestries E."/>
            <person name="Morien E."/>
            <person name="Nambeesan S."/>
            <person name="Nguyen T."/>
            <person name="Pegot-Espagnet P."/>
            <person name="Pouilly N."/>
            <person name="Raftis F."/>
            <person name="Sallet E."/>
            <person name="Schiex T."/>
            <person name="Thomas J."/>
            <person name="Vandecasteele C."/>
            <person name="Vares D."/>
            <person name="Vear F."/>
            <person name="Vautrin S."/>
            <person name="Crespi M."/>
            <person name="Mangin B."/>
            <person name="Burke J.M."/>
            <person name="Salse J."/>
            <person name="Munos S."/>
            <person name="Vincourt P."/>
            <person name="Rieseberg L.H."/>
            <person name="Langlade N.B."/>
        </authorList>
    </citation>
    <scope>NUCLEOTIDE SEQUENCE [LARGE SCALE GENOMIC DNA]</scope>
    <source>
        <strain evidence="2">cv. SF193</strain>
    </source>
</reference>
<sequence>MHRQTSLPPLLESLSLVRIVRSWKCRAVLYLALIVDQQMMFLHNMRVVVEQEEEEVVVLDFHTCLWWEVA</sequence>
<dbReference type="InParanoid" id="A0A251S1D4"/>
<evidence type="ECO:0000313" key="1">
    <source>
        <dbReference type="EMBL" id="OTF92273.1"/>
    </source>
</evidence>
<gene>
    <name evidence="1" type="ORF">HannXRQ_Chr16g0520061</name>
</gene>
<proteinExistence type="predicted"/>
<keyword evidence="2" id="KW-1185">Reference proteome</keyword>
<name>A0A251S1D4_HELAN</name>
<protein>
    <submittedName>
        <fullName evidence="1">Uncharacterized protein</fullName>
    </submittedName>
</protein>
<organism evidence="1 2">
    <name type="scientific">Helianthus annuus</name>
    <name type="common">Common sunflower</name>
    <dbReference type="NCBI Taxonomy" id="4232"/>
    <lineage>
        <taxon>Eukaryota</taxon>
        <taxon>Viridiplantae</taxon>
        <taxon>Streptophyta</taxon>
        <taxon>Embryophyta</taxon>
        <taxon>Tracheophyta</taxon>
        <taxon>Spermatophyta</taxon>
        <taxon>Magnoliopsida</taxon>
        <taxon>eudicotyledons</taxon>
        <taxon>Gunneridae</taxon>
        <taxon>Pentapetalae</taxon>
        <taxon>asterids</taxon>
        <taxon>campanulids</taxon>
        <taxon>Asterales</taxon>
        <taxon>Asteraceae</taxon>
        <taxon>Asteroideae</taxon>
        <taxon>Heliantheae alliance</taxon>
        <taxon>Heliantheae</taxon>
        <taxon>Helianthus</taxon>
    </lineage>
</organism>
<dbReference type="AlphaFoldDB" id="A0A251S1D4"/>
<evidence type="ECO:0000313" key="2">
    <source>
        <dbReference type="Proteomes" id="UP000215914"/>
    </source>
</evidence>
<dbReference type="EMBL" id="CM007905">
    <property type="protein sequence ID" value="OTF92273.1"/>
    <property type="molecule type" value="Genomic_DNA"/>
</dbReference>
<dbReference type="Proteomes" id="UP000215914">
    <property type="component" value="Chromosome 16"/>
</dbReference>
<accession>A0A251S1D4</accession>